<dbReference type="Gene3D" id="1.20.5.170">
    <property type="match status" value="1"/>
</dbReference>
<dbReference type="Proteomes" id="UP000818624">
    <property type="component" value="Chromosome 3"/>
</dbReference>
<evidence type="ECO:0000313" key="5">
    <source>
        <dbReference type="Proteomes" id="UP000818624"/>
    </source>
</evidence>
<feature type="region of interest" description="Disordered" evidence="2">
    <location>
        <begin position="1"/>
        <end position="30"/>
    </location>
</feature>
<name>A0ABY8EVZ0_MALFU</name>
<dbReference type="InterPro" id="IPR004827">
    <property type="entry name" value="bZIP"/>
</dbReference>
<dbReference type="Pfam" id="PF07716">
    <property type="entry name" value="bZIP_2"/>
    <property type="match status" value="1"/>
</dbReference>
<feature type="region of interest" description="Disordered" evidence="2">
    <location>
        <begin position="279"/>
        <end position="309"/>
    </location>
</feature>
<organism evidence="4 5">
    <name type="scientific">Malassezia furfur</name>
    <name type="common">Pityriasis versicolor infection agent</name>
    <name type="synonym">Pityrosporum furfur</name>
    <dbReference type="NCBI Taxonomy" id="55194"/>
    <lineage>
        <taxon>Eukaryota</taxon>
        <taxon>Fungi</taxon>
        <taxon>Dikarya</taxon>
        <taxon>Basidiomycota</taxon>
        <taxon>Ustilaginomycotina</taxon>
        <taxon>Malasseziomycetes</taxon>
        <taxon>Malasseziales</taxon>
        <taxon>Malasseziaceae</taxon>
        <taxon>Malassezia</taxon>
    </lineage>
</organism>
<dbReference type="CDD" id="cd14810">
    <property type="entry name" value="bZIP_u1"/>
    <property type="match status" value="1"/>
</dbReference>
<keyword evidence="5" id="KW-1185">Reference proteome</keyword>
<dbReference type="SMART" id="SM00338">
    <property type="entry name" value="BRLZ"/>
    <property type="match status" value="1"/>
</dbReference>
<dbReference type="PROSITE" id="PS50217">
    <property type="entry name" value="BZIP"/>
    <property type="match status" value="1"/>
</dbReference>
<evidence type="ECO:0000313" key="4">
    <source>
        <dbReference type="EMBL" id="WFD48870.1"/>
    </source>
</evidence>
<evidence type="ECO:0000259" key="3">
    <source>
        <dbReference type="PROSITE" id="PS50217"/>
    </source>
</evidence>
<evidence type="ECO:0000256" key="2">
    <source>
        <dbReference type="SAM" id="MobiDB-lite"/>
    </source>
</evidence>
<dbReference type="InterPro" id="IPR046347">
    <property type="entry name" value="bZIP_sf"/>
</dbReference>
<protein>
    <recommendedName>
        <fullName evidence="3">BZIP domain-containing protein</fullName>
    </recommendedName>
</protein>
<feature type="coiled-coil region" evidence="1">
    <location>
        <begin position="332"/>
        <end position="373"/>
    </location>
</feature>
<evidence type="ECO:0000256" key="1">
    <source>
        <dbReference type="SAM" id="Coils"/>
    </source>
</evidence>
<keyword evidence="1" id="KW-0175">Coiled coil</keyword>
<dbReference type="SUPFAM" id="SSF57959">
    <property type="entry name" value="Leucine zipper domain"/>
    <property type="match status" value="1"/>
</dbReference>
<proteinExistence type="predicted"/>
<feature type="compositionally biased region" description="Basic and acidic residues" evidence="2">
    <location>
        <begin position="300"/>
        <end position="309"/>
    </location>
</feature>
<sequence length="447" mass="48442">MTVDRHRTSVAYPSEPSSSLHTYTHTMSSIPPSLEASQEELFVRDAEPVRRLTDQRYHLSMELQKLGPAPDSALLDRLVKQHYPLVQKQREAAASSQAPMPSLAENAADAVNWDAAALTPPASVDGGRSPVDDWDVSDVDDARDFTSNLLNLDFGDEGGEADSSSLFVPPFLDPIAPSSEVSFETMNAFRDAPPQAAPSASPEAINPQLVLPAGPPAPAEAPEETGTQQLFAPMPATEAVSPIKREAPALEPIAEQPEASNAPTFTAFTPMRLDRTASPARAPKMDARSVSPEADSWRPSAEEYNKLSSKEKRQLRNKISARNFRNRRKEYITLLEEQVQERDKLIDNLRDQVASLRLQNTELANEVRAHQARSTSAVDVSKLLGALQRTQDSDAAPASYASPRLSAPGATLVPNTRKDVSPSPRPTSPPNVFWGGVPHLASSAVVA</sequence>
<feature type="domain" description="BZIP" evidence="3">
    <location>
        <begin position="307"/>
        <end position="370"/>
    </location>
</feature>
<dbReference type="PROSITE" id="PS00036">
    <property type="entry name" value="BZIP_BASIC"/>
    <property type="match status" value="1"/>
</dbReference>
<feature type="compositionally biased region" description="Low complexity" evidence="2">
    <location>
        <begin position="393"/>
        <end position="403"/>
    </location>
</feature>
<feature type="compositionally biased region" description="Polar residues" evidence="2">
    <location>
        <begin position="15"/>
        <end position="30"/>
    </location>
</feature>
<dbReference type="EMBL" id="CP046236">
    <property type="protein sequence ID" value="WFD48870.1"/>
    <property type="molecule type" value="Genomic_DNA"/>
</dbReference>
<reference evidence="4 5" key="1">
    <citation type="journal article" date="2020" name="Elife">
        <title>Loss of centromere function drives karyotype evolution in closely related Malassezia species.</title>
        <authorList>
            <person name="Sankaranarayanan S.R."/>
            <person name="Ianiri G."/>
            <person name="Coelho M.A."/>
            <person name="Reza M.H."/>
            <person name="Thimmappa B.C."/>
            <person name="Ganguly P."/>
            <person name="Vadnala R.N."/>
            <person name="Sun S."/>
            <person name="Siddharthan R."/>
            <person name="Tellgren-Roth C."/>
            <person name="Dawson T.L."/>
            <person name="Heitman J."/>
            <person name="Sanyal K."/>
        </authorList>
    </citation>
    <scope>NUCLEOTIDE SEQUENCE [LARGE SCALE GENOMIC DNA]</scope>
    <source>
        <strain evidence="4">CBS14141</strain>
    </source>
</reference>
<gene>
    <name evidence="4" type="ORF">GLX27_003541</name>
</gene>
<accession>A0ABY8EVZ0</accession>
<feature type="region of interest" description="Disordered" evidence="2">
    <location>
        <begin position="393"/>
        <end position="432"/>
    </location>
</feature>